<evidence type="ECO:0000256" key="1">
    <source>
        <dbReference type="SAM" id="MobiDB-lite"/>
    </source>
</evidence>
<dbReference type="InterPro" id="IPR047909">
    <property type="entry name" value="SPJ_0845-like_N"/>
</dbReference>
<protein>
    <submittedName>
        <fullName evidence="2">SPJ_0845 family protein</fullName>
    </submittedName>
</protein>
<keyword evidence="3" id="KW-1185">Reference proteome</keyword>
<evidence type="ECO:0000313" key="3">
    <source>
        <dbReference type="Proteomes" id="UP001597192"/>
    </source>
</evidence>
<evidence type="ECO:0000313" key="2">
    <source>
        <dbReference type="EMBL" id="MFD1431404.1"/>
    </source>
</evidence>
<dbReference type="Proteomes" id="UP001597192">
    <property type="component" value="Unassembled WGS sequence"/>
</dbReference>
<feature type="compositionally biased region" description="Low complexity" evidence="1">
    <location>
        <begin position="46"/>
        <end position="64"/>
    </location>
</feature>
<dbReference type="RefSeq" id="WP_125697080.1">
    <property type="nucleotide sequence ID" value="NZ_JBHTOG010000005.1"/>
</dbReference>
<feature type="region of interest" description="Disordered" evidence="1">
    <location>
        <begin position="46"/>
        <end position="71"/>
    </location>
</feature>
<dbReference type="NCBIfam" id="NF040897">
    <property type="entry name" value="SPJ_0845_Nterm"/>
    <property type="match status" value="1"/>
</dbReference>
<sequence length="71" mass="7599">MGLTRENKTDWGNLFDKFATMPDVATGADPKKQAELAAKAKALKAVADADNAAQKPTPTDPTDQPTEENKI</sequence>
<name>A0ABW4CML6_9LACO</name>
<organism evidence="2 3">
    <name type="scientific">Lacticaseibacillus yichunensis</name>
    <dbReference type="NCBI Taxonomy" id="2486015"/>
    <lineage>
        <taxon>Bacteria</taxon>
        <taxon>Bacillati</taxon>
        <taxon>Bacillota</taxon>
        <taxon>Bacilli</taxon>
        <taxon>Lactobacillales</taxon>
        <taxon>Lactobacillaceae</taxon>
        <taxon>Lacticaseibacillus</taxon>
    </lineage>
</organism>
<comment type="caution">
    <text evidence="2">The sequence shown here is derived from an EMBL/GenBank/DDBJ whole genome shotgun (WGS) entry which is preliminary data.</text>
</comment>
<reference evidence="3" key="1">
    <citation type="journal article" date="2019" name="Int. J. Syst. Evol. Microbiol.">
        <title>The Global Catalogue of Microorganisms (GCM) 10K type strain sequencing project: providing services to taxonomists for standard genome sequencing and annotation.</title>
        <authorList>
            <consortium name="The Broad Institute Genomics Platform"/>
            <consortium name="The Broad Institute Genome Sequencing Center for Infectious Disease"/>
            <person name="Wu L."/>
            <person name="Ma J."/>
        </authorList>
    </citation>
    <scope>NUCLEOTIDE SEQUENCE [LARGE SCALE GENOMIC DNA]</scope>
    <source>
        <strain evidence="3">CCM 8947</strain>
    </source>
</reference>
<gene>
    <name evidence="2" type="ORF">ACFQ47_01600</name>
</gene>
<proteinExistence type="predicted"/>
<accession>A0ABW4CML6</accession>
<dbReference type="EMBL" id="JBHTOG010000005">
    <property type="protein sequence ID" value="MFD1431404.1"/>
    <property type="molecule type" value="Genomic_DNA"/>
</dbReference>